<dbReference type="EMBL" id="CAJNOR010001717">
    <property type="protein sequence ID" value="CAF1188638.1"/>
    <property type="molecule type" value="Genomic_DNA"/>
</dbReference>
<evidence type="ECO:0000313" key="6">
    <source>
        <dbReference type="EMBL" id="CAF1188638.1"/>
    </source>
</evidence>
<feature type="region of interest" description="Disordered" evidence="3">
    <location>
        <begin position="1072"/>
        <end position="1094"/>
    </location>
</feature>
<dbReference type="GO" id="GO:0006457">
    <property type="term" value="P:protein folding"/>
    <property type="evidence" value="ECO:0007669"/>
    <property type="project" value="InterPro"/>
</dbReference>
<dbReference type="InterPro" id="IPR002939">
    <property type="entry name" value="DnaJ_C"/>
</dbReference>
<dbReference type="PROSITE" id="PS00636">
    <property type="entry name" value="DNAJ_1"/>
    <property type="match status" value="1"/>
</dbReference>
<dbReference type="InterPro" id="IPR051339">
    <property type="entry name" value="DnaJ_subfamily_B"/>
</dbReference>
<reference evidence="6" key="1">
    <citation type="submission" date="2021-02" db="EMBL/GenBank/DDBJ databases">
        <authorList>
            <person name="Nowell W R."/>
        </authorList>
    </citation>
    <scope>NUCLEOTIDE SEQUENCE</scope>
</reference>
<gene>
    <name evidence="6" type="ORF">XAT740_LOCUS22985</name>
</gene>
<dbReference type="SUPFAM" id="SSF46565">
    <property type="entry name" value="Chaperone J-domain"/>
    <property type="match status" value="1"/>
</dbReference>
<dbReference type="GO" id="GO:0005829">
    <property type="term" value="C:cytosol"/>
    <property type="evidence" value="ECO:0007669"/>
    <property type="project" value="TreeGrafter"/>
</dbReference>
<keyword evidence="7" id="KW-1185">Reference proteome</keyword>
<dbReference type="InterPro" id="IPR001623">
    <property type="entry name" value="DnaJ_domain"/>
</dbReference>
<dbReference type="InterPro" id="IPR008971">
    <property type="entry name" value="HSP40/DnaJ_pept-bd"/>
</dbReference>
<dbReference type="InterPro" id="IPR018247">
    <property type="entry name" value="EF_Hand_1_Ca_BS"/>
</dbReference>
<proteinExistence type="predicted"/>
<dbReference type="Gene3D" id="2.60.260.20">
    <property type="entry name" value="Urease metallochaperone UreE, N-terminal domain"/>
    <property type="match status" value="2"/>
</dbReference>
<comment type="caution">
    <text evidence="6">The sequence shown here is derived from an EMBL/GenBank/DDBJ whole genome shotgun (WGS) entry which is preliminary data.</text>
</comment>
<evidence type="ECO:0000313" key="7">
    <source>
        <dbReference type="Proteomes" id="UP000663828"/>
    </source>
</evidence>
<keyword evidence="1" id="KW-0106">Calcium</keyword>
<dbReference type="PROSITE" id="PS00018">
    <property type="entry name" value="EF_HAND_1"/>
    <property type="match status" value="3"/>
</dbReference>
<dbReference type="InterPro" id="IPR011992">
    <property type="entry name" value="EF-hand-dom_pair"/>
</dbReference>
<dbReference type="FunFam" id="2.60.260.20:FF:000006">
    <property type="entry name" value="DnaJ subfamily B member 13"/>
    <property type="match status" value="1"/>
</dbReference>
<dbReference type="GO" id="GO:0051082">
    <property type="term" value="F:unfolded protein binding"/>
    <property type="evidence" value="ECO:0007669"/>
    <property type="project" value="InterPro"/>
</dbReference>
<dbReference type="GO" id="GO:0005509">
    <property type="term" value="F:calcium ion binding"/>
    <property type="evidence" value="ECO:0007669"/>
    <property type="project" value="InterPro"/>
</dbReference>
<dbReference type="PROSITE" id="PS50076">
    <property type="entry name" value="DNAJ_2"/>
    <property type="match status" value="1"/>
</dbReference>
<feature type="domain" description="EF-hand" evidence="5">
    <location>
        <begin position="110"/>
        <end position="145"/>
    </location>
</feature>
<dbReference type="InterPro" id="IPR036869">
    <property type="entry name" value="J_dom_sf"/>
</dbReference>
<dbReference type="InterPro" id="IPR018253">
    <property type="entry name" value="DnaJ_domain_CS"/>
</dbReference>
<dbReference type="CDD" id="cd00051">
    <property type="entry name" value="EFh"/>
    <property type="match status" value="1"/>
</dbReference>
<dbReference type="GO" id="GO:0051087">
    <property type="term" value="F:protein-folding chaperone binding"/>
    <property type="evidence" value="ECO:0007669"/>
    <property type="project" value="TreeGrafter"/>
</dbReference>
<keyword evidence="2" id="KW-0143">Chaperone</keyword>
<feature type="region of interest" description="Disordered" evidence="3">
    <location>
        <begin position="729"/>
        <end position="761"/>
    </location>
</feature>
<dbReference type="Pfam" id="PF13499">
    <property type="entry name" value="EF-hand_7"/>
    <property type="match status" value="2"/>
</dbReference>
<feature type="domain" description="J" evidence="4">
    <location>
        <begin position="935"/>
        <end position="999"/>
    </location>
</feature>
<feature type="domain" description="EF-hand" evidence="5">
    <location>
        <begin position="74"/>
        <end position="109"/>
    </location>
</feature>
<feature type="compositionally biased region" description="Polar residues" evidence="3">
    <location>
        <begin position="590"/>
        <end position="605"/>
    </location>
</feature>
<protein>
    <submittedName>
        <fullName evidence="6">Uncharacterized protein</fullName>
    </submittedName>
</protein>
<dbReference type="SUPFAM" id="SSF47473">
    <property type="entry name" value="EF-hand"/>
    <property type="match status" value="1"/>
</dbReference>
<dbReference type="Pfam" id="PF00226">
    <property type="entry name" value="DnaJ"/>
    <property type="match status" value="1"/>
</dbReference>
<dbReference type="SMART" id="SM00054">
    <property type="entry name" value="EFh"/>
    <property type="match status" value="3"/>
</dbReference>
<dbReference type="SUPFAM" id="SSF49493">
    <property type="entry name" value="HSP40/DnaJ peptide-binding domain"/>
    <property type="match status" value="2"/>
</dbReference>
<feature type="region of interest" description="Disordered" evidence="3">
    <location>
        <begin position="585"/>
        <end position="605"/>
    </location>
</feature>
<feature type="compositionally biased region" description="Basic and acidic residues" evidence="3">
    <location>
        <begin position="490"/>
        <end position="500"/>
    </location>
</feature>
<dbReference type="InterPro" id="IPR002048">
    <property type="entry name" value="EF_hand_dom"/>
</dbReference>
<feature type="domain" description="EF-hand" evidence="5">
    <location>
        <begin position="38"/>
        <end position="73"/>
    </location>
</feature>
<dbReference type="CDD" id="cd06257">
    <property type="entry name" value="DnaJ"/>
    <property type="match status" value="1"/>
</dbReference>
<dbReference type="PANTHER" id="PTHR24078">
    <property type="entry name" value="DNAJ HOMOLOG SUBFAMILY C MEMBER"/>
    <property type="match status" value="1"/>
</dbReference>
<dbReference type="SMART" id="SM00271">
    <property type="entry name" value="DnaJ"/>
    <property type="match status" value="1"/>
</dbReference>
<evidence type="ECO:0000259" key="4">
    <source>
        <dbReference type="PROSITE" id="PS50076"/>
    </source>
</evidence>
<dbReference type="PANTHER" id="PTHR24078:SF553">
    <property type="entry name" value="DNAJ HOMOLOG SUBFAMILY B MEMBER 5"/>
    <property type="match status" value="1"/>
</dbReference>
<dbReference type="PROSITE" id="PS50222">
    <property type="entry name" value="EF_HAND_2"/>
    <property type="match status" value="3"/>
</dbReference>
<dbReference type="AlphaFoldDB" id="A0A814VIQ7"/>
<feature type="region of interest" description="Disordered" evidence="3">
    <location>
        <begin position="233"/>
        <end position="254"/>
    </location>
</feature>
<evidence type="ECO:0000256" key="3">
    <source>
        <dbReference type="SAM" id="MobiDB-lite"/>
    </source>
</evidence>
<dbReference type="FunFam" id="2.60.260.20:FF:000002">
    <property type="entry name" value="Dnaj homolog subfamily b member"/>
    <property type="match status" value="1"/>
</dbReference>
<feature type="compositionally biased region" description="Low complexity" evidence="3">
    <location>
        <begin position="525"/>
        <end position="540"/>
    </location>
</feature>
<evidence type="ECO:0000256" key="2">
    <source>
        <dbReference type="ARBA" id="ARBA00023186"/>
    </source>
</evidence>
<dbReference type="Pfam" id="PF01556">
    <property type="entry name" value="DnaJ_C"/>
    <property type="match status" value="1"/>
</dbReference>
<evidence type="ECO:0000259" key="5">
    <source>
        <dbReference type="PROSITE" id="PS50222"/>
    </source>
</evidence>
<dbReference type="Gene3D" id="1.10.238.10">
    <property type="entry name" value="EF-hand"/>
    <property type="match status" value="2"/>
</dbReference>
<dbReference type="CDD" id="cd10747">
    <property type="entry name" value="DnaJ_C"/>
    <property type="match status" value="1"/>
</dbReference>
<name>A0A814VIQ7_ADIRI</name>
<accession>A0A814VIQ7</accession>
<organism evidence="6 7">
    <name type="scientific">Adineta ricciae</name>
    <name type="common">Rotifer</name>
    <dbReference type="NCBI Taxonomy" id="249248"/>
    <lineage>
        <taxon>Eukaryota</taxon>
        <taxon>Metazoa</taxon>
        <taxon>Spiralia</taxon>
        <taxon>Gnathifera</taxon>
        <taxon>Rotifera</taxon>
        <taxon>Eurotatoria</taxon>
        <taxon>Bdelloidea</taxon>
        <taxon>Adinetida</taxon>
        <taxon>Adinetidae</taxon>
        <taxon>Adineta</taxon>
    </lineage>
</organism>
<dbReference type="Gene3D" id="1.10.287.110">
    <property type="entry name" value="DnaJ domain"/>
    <property type="match status" value="1"/>
</dbReference>
<evidence type="ECO:0000256" key="1">
    <source>
        <dbReference type="ARBA" id="ARBA00022837"/>
    </source>
</evidence>
<dbReference type="PRINTS" id="PR00625">
    <property type="entry name" value="JDOMAIN"/>
</dbReference>
<sequence>MASARQQKELETKARLALATTKDPLERLRAACLARGAQGIKGLSILFRVMDDDGNRKLSVDEFKKGVEEYGLNLSKTEIEDLFRAMDADRNGSIDYEEFLRRLRPPMNNFRLDLIAKAFAKLDRNHDGQITVEDLRGIYNVKNHPKYMNGTWTEDQVLRNFLDCFDYGTHKDGIVTRDEFFDYYSGWKRHEGAIEDETKRIRLAMDSRSWCRQATLFSIGKYNFRNQNAVGSQSFPNKDASLPDNKKSPQSTDASSLINFTNASAVELRINTNNQLEKIDSHGPDEPVVITRRHSKPSRHSSIQKITSEIREHQLQRYRNYQNRLTEHALYSLMISADGIECYSTECEPSVFTTSYRCRISEFEALRSINDQDIKPNASYISLNNLSDLIDHEPNVSRKNSFARSSSHILMHKPSLFLADIFNKMTHEQRSRSIVELAKLHDHLTKSNTAINKLQRTTSLPNLNKTAARLHSVTSLVTEEPSTDVSLNESHLKTPVDQRKSNLNKENATDHKIRTSKQTAQLAHTDSSSTTSSIIPSTTTHLPTVKSSPSISQSTSRSLLYDHTIVVSTKSPDVAKVNEIHTQKFPPKASESTPHSIFFSSTPPSSHIPLLKNEGTLEMKLNDVTHHLSQKGTAISSANDETTFSFARMSSKLKDATLPSTSDEIAAKSEALAAPPNTTDDDTSRTTQLTATSTVRTITENTNNDDEQLKRSSLGLARDSLELLRNNTPHHRTSDEQLRSPQSNADHTPQKHKSVLKPRDMSSDALLTPKLISYIDVDQFKDDKYSREQQIQRRSLTMEDGGTIISCTSPKPKRDSLTLLQQHQSETLSFRSGHYHLSNYDDKHVEFIREPGNTITPVLHKYVLHKHVNPTFCNGYYHHILYPILDASERSKSETSLINHQCNVDVDSRRRRLCPNTTSRQHTSQISLTSIAIPRTETNEGLSKGATDDDIKKAYRKLALKYHPDKNKEAGAEEKFKEVAEAYEVLSDPKKKEIFDKYGEEGLKAGGGGGGGPGAAGQQFFYSNVDPHQTFRMFFNGADPFAMFFGGEGDDDDGPGGGFGGFSGLGGFHFGGAGMGGRGAPQSQMQRKKTQDPPVEHELFVSLEEIASGTTKKMKISRKVLNPDNRTTRMEDKVLTIEIKPGWKQGTKITFPREGDQSPSTIPADIVFIIKDKVHPVFRRDGSDLLYTAKINLKDALCGTTITVPTLEQSRVRKLQLNEVIKPTTEKRLTGDGLPFPKQPTKRGDIVVKFDIKFPDTLTKEQKEVISSTLRA</sequence>
<feature type="region of interest" description="Disordered" evidence="3">
    <location>
        <begin position="478"/>
        <end position="552"/>
    </location>
</feature>
<dbReference type="Proteomes" id="UP000663828">
    <property type="component" value="Unassembled WGS sequence"/>
</dbReference>